<feature type="compositionally biased region" description="Polar residues" evidence="4">
    <location>
        <begin position="769"/>
        <end position="779"/>
    </location>
</feature>
<dbReference type="Pfam" id="PF24883">
    <property type="entry name" value="NPHP3_N"/>
    <property type="match status" value="1"/>
</dbReference>
<feature type="repeat" description="ANK" evidence="3">
    <location>
        <begin position="902"/>
        <end position="926"/>
    </location>
</feature>
<feature type="repeat" description="ANK" evidence="3">
    <location>
        <begin position="863"/>
        <end position="887"/>
    </location>
</feature>
<dbReference type="Gene3D" id="3.40.50.300">
    <property type="entry name" value="P-loop containing nucleotide triphosphate hydrolases"/>
    <property type="match status" value="1"/>
</dbReference>
<name>A0A8H4VW99_9HELO</name>
<evidence type="ECO:0000313" key="7">
    <source>
        <dbReference type="EMBL" id="KAF4622695.1"/>
    </source>
</evidence>
<dbReference type="Gene3D" id="3.40.50.1580">
    <property type="entry name" value="Nucleoside phosphorylase domain"/>
    <property type="match status" value="1"/>
</dbReference>
<evidence type="ECO:0000256" key="2">
    <source>
        <dbReference type="ARBA" id="ARBA00023043"/>
    </source>
</evidence>
<feature type="repeat" description="ANK" evidence="3">
    <location>
        <begin position="1920"/>
        <end position="1944"/>
    </location>
</feature>
<dbReference type="InterPro" id="IPR056884">
    <property type="entry name" value="NPHP3-like_N"/>
</dbReference>
<organism evidence="7 8">
    <name type="scientific">Cudoniella acicularis</name>
    <dbReference type="NCBI Taxonomy" id="354080"/>
    <lineage>
        <taxon>Eukaryota</taxon>
        <taxon>Fungi</taxon>
        <taxon>Dikarya</taxon>
        <taxon>Ascomycota</taxon>
        <taxon>Pezizomycotina</taxon>
        <taxon>Leotiomycetes</taxon>
        <taxon>Helotiales</taxon>
        <taxon>Tricladiaceae</taxon>
        <taxon>Cudoniella</taxon>
    </lineage>
</organism>
<gene>
    <name evidence="7" type="ORF">G7Y89_g14332</name>
</gene>
<feature type="repeat" description="ANK" evidence="3">
    <location>
        <begin position="937"/>
        <end position="961"/>
    </location>
</feature>
<feature type="repeat" description="ANK" evidence="3">
    <location>
        <begin position="1845"/>
        <end position="1878"/>
    </location>
</feature>
<feature type="repeat" description="ANK" evidence="3">
    <location>
        <begin position="1194"/>
        <end position="1216"/>
    </location>
</feature>
<dbReference type="OrthoDB" id="195446at2759"/>
<evidence type="ECO:0000256" key="4">
    <source>
        <dbReference type="SAM" id="MobiDB-lite"/>
    </source>
</evidence>
<feature type="repeat" description="ANK" evidence="3">
    <location>
        <begin position="1665"/>
        <end position="1686"/>
    </location>
</feature>
<dbReference type="SUPFAM" id="SSF53167">
    <property type="entry name" value="Purine and uridine phosphorylases"/>
    <property type="match status" value="1"/>
</dbReference>
<dbReference type="Proteomes" id="UP000566819">
    <property type="component" value="Unassembled WGS sequence"/>
</dbReference>
<dbReference type="SMART" id="SM00248">
    <property type="entry name" value="ANK"/>
    <property type="match status" value="45"/>
</dbReference>
<feature type="repeat" description="ANK" evidence="3">
    <location>
        <begin position="2199"/>
        <end position="2222"/>
    </location>
</feature>
<sequence length="2593" mass="282314">MNQRSPGRDGCSEGPADKNTYLLGRIGKFNVVVACLPKHEFGSSSAAVVAKDMLFTFPNIRIGLLVGIGAGIPDYESDDIQDVRLGDVVISSDKENGGVVAYDFGKRLADGSLKSMYALDRPPRALRTAIATLEADHLMRENRIPQYIDEMLGKYPLMKKKGYVYPGQAADKLFRPDYPHVSGRTCKKCDSDEQIEREPEERPDTDPVIHYGVVATGSAVVKHAPTRAEIGRDHRAICLEMEAAGLMNNFPCVVIRGISDFADSHKNDQWQPYAAATAAACAKELLDYVQQTSVEQERPAKDVLGQIAKTVSNIETGVSKITAAVDSDQKATILSWLTLIDYGPQQSDLIRKRQRGTGEWLLGSSAGKTVITSIVVEHLQQEFRAATDVGIAYVYCDFRRQQEQEPENLLASLLKQLIQGHASTPECVAKLYKNCEKTKLRPAIHEILESLRQVVAEYSRVFILIDAVDECQVSNMNRATFLSEILELRAQTGANILATSRPIPDIVGIFGGNPTLEIRAHDEDVLKYLDGQMSGLPSFVTQSIELQKEIKAAVLKAVDGMFLLAQLHMDSLSTQPTRGHIKQALKCLPRGIDETYEQAVKRIKSQGDGFRNLAEKILAWITHAKRLLYTFELRQALAVELGTTKLNEDYLPDVQIFGSICAGLVVVDEKSDIVRLVHYTTQEFFERVSLFPEAETDITTVCVTYLSFSEFSSGLCLTDKDLAMRISQNPLYEYAARNWGHHARAASSVQVHSLVSAFLENEAKLSGSNQVMSSRSRGNTRPYKHYKNFSQAGPRGVKGLHIAAHYGLFEHVKTLLTNGHDPDCRDSYEQTPLWWAARSGHDKVVELLLASGQVDPNAIDSQELLTPLMFAAENGYTAVARLLLETGKVDTDYWSRKHRSYGNRTPLSRAAENGHETVVELLLKTGTVDPDFKERWDGRTPLSYAAEKGHEAAVKLLLATGRVNPDSWFIRYRSISSESDAAKLRTPLSYAAGRGHDAVVKLLLATGEVDVDSKTSGFRNRVRTPLSYAAERGHEEVVKLLLATDGIDPDSWPHFGKKQTPLAHAAEGGHSGVVELLLSNAKVDPDAEGESGRTPLSLVSENGYEKVVELLLSTNRVSLDFSSYEGQTPLSFAAMNGHAEVVKLLLGRNQVDREVKAGEDSRTPLPSASENGHEKAAELLPFTNRVNPDSSSHEGRTPLSFAAMNGHEEVVRLLLETNQVDREFKAGEGGRTPISYAAGYGHEGVCKLLLAGGGVNPDSGDSSGQTPLSFAVEAEHEAVAKLLLSMGGVNPNSKSSSGMTPLLYAAKNGNAALVKLLLGTVLVEPDPEQREEAQMALALAVENRNETVVEMLLRTDWMNADLGAAPLAQAARDGHLAIVKLLLARDGVDPECRVASTNIDGTWTSLLTMPLFGSRVDGARTPLSFAAEKGHEEVVKVLLANDRVDPDSRATEFSPTTGRTPLSYAAENGHEEIVKLLLKTDQVDPDSRADASSSGLGETPLSYAAGGGHITIVKLLLDTQRVDAFPDDSESRDTPLMEAAWGGYEEVIKMLLDKGVAEARTVTSDWNRLLEWAISGGRDKSVKLLLAAARANAGSRGLERSLLPHAAKCKAEATVRLLLETVRFDSDSQHAEEQTALSHAAENGNVGIVQMLLATGRADLDVKCREKTPLCLAAKKGHNEVVKLLLAHDRADPESFAEDWANALWLAIGGSHEAVVQELILKEGVDIDSQSPKDGRTPLSWAISSGHTELVELLLQRGANPNFKQNDGMTPIWLAMEGRRELIVELLLEEDAVDINSENPKIGKVGKIGKTVHTPLSWAAIEGAPAVVKLLLQKGANPDAKGPTDERTPLSLAAENGHASVVKLLLAQHGVDPNSQDSTSGSTPLLDVRRCRHSAAHGHAGLVKLLLATGKVDADSRADSGRNPLSFAAEEGNTAVVKLLLATGRVDPDSKSSKDKRTALSYAAEEGHLDVVELLLTSGRVNPESKDSKYERTPLSYAAGERHAEVVKLLLANDGVDPDSKSVSHWHGSGYYDSPPCGPRTPLSFAAESGDAEVVALLLANKAVDPNFQPTGHSTHGKTALSFAAERGHEEVTPLWQAAVNGHEEVVKMLLATGRVDPQSQDFEQPLIMHLIEEEKDGEEGKGEMIQLLLEADQVDPNVKDSNQGRTLLSHAAEAGRDAIVKMLLAVERVDPNSKNPEFGQTPLWYAVENGHEGVVELLLKRRDVDANSQPTGDFYSGWTPLARAVDSGHEAVVKLLLAADQVSPNCREPEYGRTPLSYAAEYGQEGMVKILLAVERIDPDSQDPTDGRTPLSYAAERGHERVVKMFLRRKGVDVNAPSTGGSKKGWTPLSWAAESGDEAVVKRLLAKEGVDMNPTYEDGQTLLTHVRENGTWAIVDLLMGTRLLSAAANGDEQEVRLLLEDLARVDFQNDEGRTALSLAAGNGHEAVVHLLLSTYDAYVDLADMHSRTPLSWAAENGHVSTAKLLLDVDGACPDIQDANGWTPLSWVARFNHQGLKWVYGDPEARDEEDEDSKFGDSENGDLWTVDFEEVDAEDNEDENENADKSALELMEILLARDDVNPDTADRAAPPRT</sequence>
<keyword evidence="8" id="KW-1185">Reference proteome</keyword>
<feature type="region of interest" description="Disordered" evidence="4">
    <location>
        <begin position="2524"/>
        <end position="2566"/>
    </location>
</feature>
<feature type="repeat" description="ANK" evidence="3">
    <location>
        <begin position="1021"/>
        <end position="1042"/>
    </location>
</feature>
<protein>
    <recommendedName>
        <fullName evidence="9">Nucleoside phosphorylase domain-containing protein</fullName>
    </recommendedName>
</protein>
<dbReference type="Pfam" id="PF00023">
    <property type="entry name" value="Ank"/>
    <property type="match status" value="2"/>
</dbReference>
<dbReference type="PANTHER" id="PTHR24198:SF165">
    <property type="entry name" value="ANKYRIN REPEAT-CONTAINING PROTEIN-RELATED"/>
    <property type="match status" value="1"/>
</dbReference>
<dbReference type="InterPro" id="IPR036770">
    <property type="entry name" value="Ankyrin_rpt-contain_sf"/>
</dbReference>
<evidence type="ECO:0000259" key="6">
    <source>
        <dbReference type="Pfam" id="PF24883"/>
    </source>
</evidence>
<feature type="domain" description="Nephrocystin 3-like N-terminal" evidence="6">
    <location>
        <begin position="362"/>
        <end position="501"/>
    </location>
</feature>
<evidence type="ECO:0008006" key="9">
    <source>
        <dbReference type="Google" id="ProtNLM"/>
    </source>
</evidence>
<evidence type="ECO:0000313" key="8">
    <source>
        <dbReference type="Proteomes" id="UP000566819"/>
    </source>
</evidence>
<feature type="repeat" description="ANK" evidence="3">
    <location>
        <begin position="1457"/>
        <end position="1479"/>
    </location>
</feature>
<dbReference type="SUPFAM" id="SSF48403">
    <property type="entry name" value="Ankyrin repeat"/>
    <property type="match status" value="6"/>
</dbReference>
<feature type="repeat" description="ANK" evidence="3">
    <location>
        <begin position="2432"/>
        <end position="2454"/>
    </location>
</feature>
<dbReference type="InterPro" id="IPR027417">
    <property type="entry name" value="P-loop_NTPase"/>
</dbReference>
<dbReference type="Gene3D" id="1.25.40.20">
    <property type="entry name" value="Ankyrin repeat-containing domain"/>
    <property type="match status" value="13"/>
</dbReference>
<feature type="repeat" description="ANK" evidence="3">
    <location>
        <begin position="1955"/>
        <end position="1979"/>
    </location>
</feature>
<feature type="repeat" description="ANK" evidence="3">
    <location>
        <begin position="2307"/>
        <end position="2340"/>
    </location>
</feature>
<keyword evidence="1" id="KW-0677">Repeat</keyword>
<dbReference type="InterPro" id="IPR002110">
    <property type="entry name" value="Ankyrin_rpt"/>
</dbReference>
<comment type="caution">
    <text evidence="7">The sequence shown here is derived from an EMBL/GenBank/DDBJ whole genome shotgun (WGS) entry which is preliminary data.</text>
</comment>
<feature type="repeat" description="ANK" evidence="3">
    <location>
        <begin position="2090"/>
        <end position="2114"/>
    </location>
</feature>
<feature type="repeat" description="ANK" evidence="3">
    <location>
        <begin position="1496"/>
        <end position="1518"/>
    </location>
</feature>
<feature type="repeat" description="ANK" evidence="3">
    <location>
        <begin position="1734"/>
        <end position="1766"/>
    </location>
</feature>
<dbReference type="PANTHER" id="PTHR24198">
    <property type="entry name" value="ANKYRIN REPEAT AND PROTEIN KINASE DOMAIN-CONTAINING PROTEIN"/>
    <property type="match status" value="1"/>
</dbReference>
<dbReference type="GO" id="GO:0009116">
    <property type="term" value="P:nucleoside metabolic process"/>
    <property type="evidence" value="ECO:0007669"/>
    <property type="project" value="InterPro"/>
</dbReference>
<feature type="repeat" description="ANK" evidence="3">
    <location>
        <begin position="1811"/>
        <end position="1843"/>
    </location>
</feature>
<dbReference type="InterPro" id="IPR054471">
    <property type="entry name" value="GPIID_WHD"/>
</dbReference>
<feature type="compositionally biased region" description="Acidic residues" evidence="4">
    <location>
        <begin position="2547"/>
        <end position="2561"/>
    </location>
</feature>
<keyword evidence="2 3" id="KW-0040">ANK repeat</keyword>
<feature type="repeat" description="ANK" evidence="3">
    <location>
        <begin position="795"/>
        <end position="827"/>
    </location>
</feature>
<dbReference type="PROSITE" id="PS50088">
    <property type="entry name" value="ANK_REPEAT"/>
    <property type="match status" value="25"/>
</dbReference>
<dbReference type="GO" id="GO:0003824">
    <property type="term" value="F:catalytic activity"/>
    <property type="evidence" value="ECO:0007669"/>
    <property type="project" value="InterPro"/>
</dbReference>
<proteinExistence type="predicted"/>
<evidence type="ECO:0000259" key="5">
    <source>
        <dbReference type="Pfam" id="PF22939"/>
    </source>
</evidence>
<dbReference type="Pfam" id="PF22939">
    <property type="entry name" value="WHD_GPIID"/>
    <property type="match status" value="1"/>
</dbReference>
<feature type="repeat" description="ANK" evidence="3">
    <location>
        <begin position="1297"/>
        <end position="1318"/>
    </location>
</feature>
<dbReference type="Pfam" id="PF12796">
    <property type="entry name" value="Ank_2"/>
    <property type="match status" value="17"/>
</dbReference>
<dbReference type="PRINTS" id="PR01415">
    <property type="entry name" value="ANKYRIN"/>
</dbReference>
<feature type="region of interest" description="Disordered" evidence="4">
    <location>
        <begin position="769"/>
        <end position="788"/>
    </location>
</feature>
<feature type="repeat" description="ANK" evidence="3">
    <location>
        <begin position="1418"/>
        <end position="1439"/>
    </location>
</feature>
<feature type="repeat" description="ANK" evidence="3">
    <location>
        <begin position="2272"/>
        <end position="2293"/>
    </location>
</feature>
<dbReference type="InterPro" id="IPR035994">
    <property type="entry name" value="Nucleoside_phosphorylase_sf"/>
</dbReference>
<accession>A0A8H4VW99</accession>
<feature type="repeat" description="ANK" evidence="3">
    <location>
        <begin position="1263"/>
        <end position="1287"/>
    </location>
</feature>
<feature type="domain" description="GPI inositol-deacylase winged helix" evidence="5">
    <location>
        <begin position="605"/>
        <end position="685"/>
    </location>
</feature>
<feature type="repeat" description="ANK" evidence="3">
    <location>
        <begin position="828"/>
        <end position="852"/>
    </location>
</feature>
<dbReference type="EMBL" id="JAAMPI010001862">
    <property type="protein sequence ID" value="KAF4622695.1"/>
    <property type="molecule type" value="Genomic_DNA"/>
</dbReference>
<evidence type="ECO:0000256" key="1">
    <source>
        <dbReference type="ARBA" id="ARBA00022737"/>
    </source>
</evidence>
<evidence type="ECO:0000256" key="3">
    <source>
        <dbReference type="PROSITE-ProRule" id="PRU00023"/>
    </source>
</evidence>
<reference evidence="7 8" key="1">
    <citation type="submission" date="2020-03" db="EMBL/GenBank/DDBJ databases">
        <title>Draft Genome Sequence of Cudoniella acicularis.</title>
        <authorList>
            <person name="Buettner E."/>
            <person name="Kellner H."/>
        </authorList>
    </citation>
    <scope>NUCLEOTIDE SEQUENCE [LARGE SCALE GENOMIC DNA]</scope>
    <source>
        <strain evidence="7 8">DSM 108380</strain>
    </source>
</reference>
<dbReference type="PROSITE" id="PS50297">
    <property type="entry name" value="ANK_REP_REGION"/>
    <property type="match status" value="25"/>
</dbReference>
<feature type="repeat" description="ANK" evidence="3">
    <location>
        <begin position="2345"/>
        <end position="2378"/>
    </location>
</feature>
<feature type="repeat" description="ANK" evidence="3">
    <location>
        <begin position="1125"/>
        <end position="1146"/>
    </location>
</feature>